<gene>
    <name evidence="3" type="ORF">LCGC14_1613130</name>
</gene>
<dbReference type="NCBIfam" id="TIGR02595">
    <property type="entry name" value="PEP_CTERM"/>
    <property type="match status" value="1"/>
</dbReference>
<accession>A0A0F9I7Q0</accession>
<dbReference type="EMBL" id="LAZR01013083">
    <property type="protein sequence ID" value="KKM23646.1"/>
    <property type="molecule type" value="Genomic_DNA"/>
</dbReference>
<evidence type="ECO:0000256" key="1">
    <source>
        <dbReference type="SAM" id="Phobius"/>
    </source>
</evidence>
<reference evidence="3" key="1">
    <citation type="journal article" date="2015" name="Nature">
        <title>Complex archaea that bridge the gap between prokaryotes and eukaryotes.</title>
        <authorList>
            <person name="Spang A."/>
            <person name="Saw J.H."/>
            <person name="Jorgensen S.L."/>
            <person name="Zaremba-Niedzwiedzka K."/>
            <person name="Martijn J."/>
            <person name="Lind A.E."/>
            <person name="van Eijk R."/>
            <person name="Schleper C."/>
            <person name="Guy L."/>
            <person name="Ettema T.J."/>
        </authorList>
    </citation>
    <scope>NUCLEOTIDE SEQUENCE</scope>
</reference>
<evidence type="ECO:0000259" key="2">
    <source>
        <dbReference type="Pfam" id="PF07589"/>
    </source>
</evidence>
<protein>
    <recommendedName>
        <fullName evidence="2">Ice-binding protein C-terminal domain-containing protein</fullName>
    </recommendedName>
</protein>
<feature type="transmembrane region" description="Helical" evidence="1">
    <location>
        <begin position="198"/>
        <end position="222"/>
    </location>
</feature>
<proteinExistence type="predicted"/>
<sequence length="226" mass="22279">GTTGGGTVVVTGGVLAGVGTIGGDLTNSGGAVSPGNSAGELAVTGNLALNSGKLSVEVGGLGAGESDKLVVTGTADLGGELEVSLIDGFVPEMFDEITILTAGTVTDTFDSTSGLTGLGGKAGLYFAVDYDYDANDVTLTASAQTGDATLDAVVDITDLGALAANWKATGAKWSQGDFTGEGSVDITDLGALAANWQFGVPITAIPEPATLVLLAIGGLALIRRRR</sequence>
<feature type="non-terminal residue" evidence="3">
    <location>
        <position position="1"/>
    </location>
</feature>
<dbReference type="InterPro" id="IPR036439">
    <property type="entry name" value="Dockerin_dom_sf"/>
</dbReference>
<dbReference type="AlphaFoldDB" id="A0A0F9I7Q0"/>
<dbReference type="Gene3D" id="1.10.1330.10">
    <property type="entry name" value="Dockerin domain"/>
    <property type="match status" value="1"/>
</dbReference>
<comment type="caution">
    <text evidence="3">The sequence shown here is derived from an EMBL/GenBank/DDBJ whole genome shotgun (WGS) entry which is preliminary data.</text>
</comment>
<evidence type="ECO:0000313" key="3">
    <source>
        <dbReference type="EMBL" id="KKM23646.1"/>
    </source>
</evidence>
<organism evidence="3">
    <name type="scientific">marine sediment metagenome</name>
    <dbReference type="NCBI Taxonomy" id="412755"/>
    <lineage>
        <taxon>unclassified sequences</taxon>
        <taxon>metagenomes</taxon>
        <taxon>ecological metagenomes</taxon>
    </lineage>
</organism>
<keyword evidence="1" id="KW-0812">Transmembrane</keyword>
<feature type="domain" description="Ice-binding protein C-terminal" evidence="2">
    <location>
        <begin position="204"/>
        <end position="226"/>
    </location>
</feature>
<keyword evidence="1" id="KW-1133">Transmembrane helix</keyword>
<name>A0A0F9I7Q0_9ZZZZ</name>
<dbReference type="InterPro" id="IPR013424">
    <property type="entry name" value="Ice-binding_C"/>
</dbReference>
<keyword evidence="1" id="KW-0472">Membrane</keyword>
<dbReference type="GO" id="GO:0000272">
    <property type="term" value="P:polysaccharide catabolic process"/>
    <property type="evidence" value="ECO:0007669"/>
    <property type="project" value="InterPro"/>
</dbReference>
<dbReference type="Pfam" id="PF07589">
    <property type="entry name" value="PEP-CTERM"/>
    <property type="match status" value="1"/>
</dbReference>